<keyword evidence="9" id="KW-1185">Reference proteome</keyword>
<proteinExistence type="inferred from homology"/>
<sequence>MASLPLDLMLNAFVTLFVTIDPLGLAPIFLAITSGASKQERMKIAVRAVLTAAVILIAFALIGQAILSVLGISLGAFRIAGGLLLFVIAFEMVFEKRKERKSKSAQKALTDDEIHNIAVFPLAIPLIAGPGAISAVLLLVSQSSGWVDQGSVLAVILFVLILVMLMFLLASPVERLLGESGRNVLTRLLGVLLSALSVQFIADGIQAIIAS</sequence>
<comment type="subcellular location">
    <subcellularLocation>
        <location evidence="1 7">Cell membrane</location>
        <topology evidence="1 7">Multi-pass membrane protein</topology>
    </subcellularLocation>
</comment>
<dbReference type="NCBIfam" id="TIGR00427">
    <property type="entry name" value="NAAT family transporter"/>
    <property type="match status" value="1"/>
</dbReference>
<dbReference type="AlphaFoldDB" id="A0A285NIT6"/>
<feature type="transmembrane region" description="Helical" evidence="7">
    <location>
        <begin position="114"/>
        <end position="140"/>
    </location>
</feature>
<evidence type="ECO:0000256" key="6">
    <source>
        <dbReference type="ARBA" id="ARBA00023136"/>
    </source>
</evidence>
<dbReference type="GO" id="GO:0005886">
    <property type="term" value="C:plasma membrane"/>
    <property type="evidence" value="ECO:0007669"/>
    <property type="project" value="UniProtKB-SubCell"/>
</dbReference>
<evidence type="ECO:0000313" key="8">
    <source>
        <dbReference type="EMBL" id="SNZ07571.1"/>
    </source>
</evidence>
<feature type="transmembrane region" description="Helical" evidence="7">
    <location>
        <begin position="12"/>
        <end position="32"/>
    </location>
</feature>
<keyword evidence="5 7" id="KW-1133">Transmembrane helix</keyword>
<evidence type="ECO:0000256" key="5">
    <source>
        <dbReference type="ARBA" id="ARBA00022989"/>
    </source>
</evidence>
<protein>
    <recommendedName>
        <fullName evidence="7">UPF0056 membrane protein</fullName>
    </recommendedName>
</protein>
<feature type="transmembrane region" description="Helical" evidence="7">
    <location>
        <begin position="152"/>
        <end position="173"/>
    </location>
</feature>
<feature type="transmembrane region" description="Helical" evidence="7">
    <location>
        <begin position="185"/>
        <end position="209"/>
    </location>
</feature>
<name>A0A285NIT6_9HYPH</name>
<dbReference type="Proteomes" id="UP000219439">
    <property type="component" value="Unassembled WGS sequence"/>
</dbReference>
<dbReference type="InterPro" id="IPR002771">
    <property type="entry name" value="Multi_antbiot-R_MarC"/>
</dbReference>
<dbReference type="PANTHER" id="PTHR33508">
    <property type="entry name" value="UPF0056 MEMBRANE PROTEIN YHCE"/>
    <property type="match status" value="1"/>
</dbReference>
<keyword evidence="6 7" id="KW-0472">Membrane</keyword>
<dbReference type="PANTHER" id="PTHR33508:SF1">
    <property type="entry name" value="UPF0056 MEMBRANE PROTEIN YHCE"/>
    <property type="match status" value="1"/>
</dbReference>
<comment type="similarity">
    <text evidence="2 7">Belongs to the UPF0056 (MarC) family.</text>
</comment>
<evidence type="ECO:0000256" key="3">
    <source>
        <dbReference type="ARBA" id="ARBA00022475"/>
    </source>
</evidence>
<dbReference type="Pfam" id="PF01914">
    <property type="entry name" value="MarC"/>
    <property type="match status" value="1"/>
</dbReference>
<evidence type="ECO:0000256" key="4">
    <source>
        <dbReference type="ARBA" id="ARBA00022692"/>
    </source>
</evidence>
<dbReference type="EMBL" id="OBEL01000001">
    <property type="protein sequence ID" value="SNZ07571.1"/>
    <property type="molecule type" value="Genomic_DNA"/>
</dbReference>
<dbReference type="RefSeq" id="WP_342068270.1">
    <property type="nucleotide sequence ID" value="NZ_OBEL01000001.1"/>
</dbReference>
<accession>A0A285NIT6</accession>
<evidence type="ECO:0000256" key="2">
    <source>
        <dbReference type="ARBA" id="ARBA00009784"/>
    </source>
</evidence>
<gene>
    <name evidence="8" type="ORF">SAMN06265368_1103</name>
</gene>
<keyword evidence="4 7" id="KW-0812">Transmembrane</keyword>
<evidence type="ECO:0000256" key="7">
    <source>
        <dbReference type="RuleBase" id="RU362048"/>
    </source>
</evidence>
<reference evidence="8 9" key="1">
    <citation type="submission" date="2017-09" db="EMBL/GenBank/DDBJ databases">
        <authorList>
            <person name="Ehlers B."/>
            <person name="Leendertz F.H."/>
        </authorList>
    </citation>
    <scope>NUCLEOTIDE SEQUENCE [LARGE SCALE GENOMIC DNA]</scope>
    <source>
        <strain evidence="8 9">DSM 18289</strain>
    </source>
</reference>
<feature type="transmembrane region" description="Helical" evidence="7">
    <location>
        <begin position="44"/>
        <end position="66"/>
    </location>
</feature>
<keyword evidence="3" id="KW-1003">Cell membrane</keyword>
<feature type="transmembrane region" description="Helical" evidence="7">
    <location>
        <begin position="72"/>
        <end position="94"/>
    </location>
</feature>
<evidence type="ECO:0000313" key="9">
    <source>
        <dbReference type="Proteomes" id="UP000219439"/>
    </source>
</evidence>
<organism evidence="8 9">
    <name type="scientific">Cohaesibacter gelatinilyticus</name>
    <dbReference type="NCBI Taxonomy" id="372072"/>
    <lineage>
        <taxon>Bacteria</taxon>
        <taxon>Pseudomonadati</taxon>
        <taxon>Pseudomonadota</taxon>
        <taxon>Alphaproteobacteria</taxon>
        <taxon>Hyphomicrobiales</taxon>
        <taxon>Cohaesibacteraceae</taxon>
    </lineage>
</organism>
<evidence type="ECO:0000256" key="1">
    <source>
        <dbReference type="ARBA" id="ARBA00004651"/>
    </source>
</evidence>